<protein>
    <submittedName>
        <fullName evidence="4">TRAP transporter fused permease subunit</fullName>
    </submittedName>
</protein>
<sequence length="637" mass="66794">MGFINGLFNVGGRRELAGPLATVVKAYAAAAGLWVLWETTFARIDALAATAVFLCLMLPPSFILVRASSSASATRVPWYDWILVAVSLATAGYFVSMTEVIATRISLFLPLTTVQTIASLSIVLLALEITRRTVGVFLMLIVVAFTAYNLFGHLITGPLGHGYISLNHFLDVNVFTGDGLFGVPVRVAATYVFLFVTFGTFLEKAGGGEFFFRVAAAIAGRSHGGPAKIAVISSALFGTMSGSPTSDVVTTGAITIPMMKRLNYSPRLASAVEVAASTGGSILPPVMGSAAFIMAEYTGISYITIVIASIIPAILYYACIMMQVHLRSENLALQGLGREEVPPLYKTLREGWVYILPLIVLVVALVQGYSPTLVAVFATASVVVASWFRPGHRLGPAGIYDGLAATTIRMLGVTGACAAAGLVIGGITMTGLAMKFSYITFALAGDSMAMGLVLSAVVTILLGLGMPTPSAYVLAAVLIGPTLVNEFQIPLLNAHLFLMYFAVLSAMTPPVAVAAYAAAAISDANPIGIALSACKLSLAAFVLPFAFVYAPSILNPAFELNTVVQITTVCLGTVFLAIGAEGFLRRRMRGHERVLMIAGGLLMFTPSYIVSALGIVAAAAAVAMISVRGPRESRLSA</sequence>
<feature type="transmembrane region" description="Helical" evidence="2">
    <location>
        <begin position="438"/>
        <end position="464"/>
    </location>
</feature>
<keyword evidence="1" id="KW-0997">Cell inner membrane</keyword>
<feature type="transmembrane region" description="Helical" evidence="2">
    <location>
        <begin position="351"/>
        <end position="367"/>
    </location>
</feature>
<feature type="transmembrane region" description="Helical" evidence="2">
    <location>
        <begin position="268"/>
        <end position="293"/>
    </location>
</feature>
<feature type="domain" description="TRAP C4-dicarboxylate transport system permease DctM subunit" evidence="3">
    <location>
        <begin position="122"/>
        <end position="551"/>
    </location>
</feature>
<dbReference type="RefSeq" id="WP_209594224.1">
    <property type="nucleotide sequence ID" value="NZ_JAGJCF010000005.1"/>
</dbReference>
<name>A0ABS4BGB5_9HYPH</name>
<feature type="transmembrane region" description="Helical" evidence="2">
    <location>
        <begin position="299"/>
        <end position="319"/>
    </location>
</feature>
<keyword evidence="2" id="KW-0472">Membrane</keyword>
<dbReference type="InterPro" id="IPR010656">
    <property type="entry name" value="DctM"/>
</dbReference>
<feature type="transmembrane region" description="Helical" evidence="2">
    <location>
        <begin position="596"/>
        <end position="625"/>
    </location>
</feature>
<feature type="transmembrane region" description="Helical" evidence="2">
    <location>
        <begin position="410"/>
        <end position="432"/>
    </location>
</feature>
<keyword evidence="2" id="KW-1133">Transmembrane helix</keyword>
<comment type="caution">
    <text evidence="4">The sequence shown here is derived from an EMBL/GenBank/DDBJ whole genome shotgun (WGS) entry which is preliminary data.</text>
</comment>
<feature type="transmembrane region" description="Helical" evidence="2">
    <location>
        <begin position="16"/>
        <end position="37"/>
    </location>
</feature>
<feature type="transmembrane region" description="Helical" evidence="2">
    <location>
        <begin position="373"/>
        <end position="389"/>
    </location>
</feature>
<gene>
    <name evidence="4" type="ORF">J6595_09420</name>
</gene>
<evidence type="ECO:0000313" key="4">
    <source>
        <dbReference type="EMBL" id="MBP0615797.1"/>
    </source>
</evidence>
<dbReference type="NCBIfam" id="TIGR02123">
    <property type="entry name" value="TRAP_fused"/>
    <property type="match status" value="1"/>
</dbReference>
<keyword evidence="5" id="KW-1185">Reference proteome</keyword>
<comment type="function">
    <text evidence="1">Part of the tripartite ATP-independent periplasmic (TRAP) transport system.</text>
</comment>
<feature type="transmembrane region" description="Helical" evidence="2">
    <location>
        <begin position="134"/>
        <end position="159"/>
    </location>
</feature>
<reference evidence="4 5" key="1">
    <citation type="submission" date="2021-04" db="EMBL/GenBank/DDBJ databases">
        <title>Whole genome sequence of Jiella sp. KSK16Y-1.</title>
        <authorList>
            <person name="Tuo L."/>
        </authorList>
    </citation>
    <scope>NUCLEOTIDE SEQUENCE [LARGE SCALE GENOMIC DNA]</scope>
    <source>
        <strain evidence="4 5">KSK16Y-1</strain>
    </source>
</reference>
<proteinExistence type="predicted"/>
<dbReference type="PANTHER" id="PTHR43849:SF2">
    <property type="entry name" value="BLL3936 PROTEIN"/>
    <property type="match status" value="1"/>
</dbReference>
<feature type="transmembrane region" description="Helical" evidence="2">
    <location>
        <begin position="497"/>
        <end position="517"/>
    </location>
</feature>
<accession>A0ABS4BGB5</accession>
<dbReference type="InterPro" id="IPR011853">
    <property type="entry name" value="TRAP_DctM-Dct_fused"/>
</dbReference>
<feature type="transmembrane region" description="Helical" evidence="2">
    <location>
        <begin position="179"/>
        <end position="202"/>
    </location>
</feature>
<feature type="transmembrane region" description="Helical" evidence="2">
    <location>
        <begin position="562"/>
        <end position="584"/>
    </location>
</feature>
<feature type="transmembrane region" description="Helical" evidence="2">
    <location>
        <begin position="529"/>
        <end position="550"/>
    </location>
</feature>
<feature type="transmembrane region" description="Helical" evidence="2">
    <location>
        <begin position="43"/>
        <end position="65"/>
    </location>
</feature>
<evidence type="ECO:0000256" key="2">
    <source>
        <dbReference type="SAM" id="Phobius"/>
    </source>
</evidence>
<evidence type="ECO:0000259" key="3">
    <source>
        <dbReference type="Pfam" id="PF06808"/>
    </source>
</evidence>
<keyword evidence="1" id="KW-0813">Transport</keyword>
<feature type="transmembrane region" description="Helical" evidence="2">
    <location>
        <begin position="471"/>
        <end position="491"/>
    </location>
</feature>
<dbReference type="Pfam" id="PF06808">
    <property type="entry name" value="DctM"/>
    <property type="match status" value="1"/>
</dbReference>
<dbReference type="EMBL" id="JAGJCF010000005">
    <property type="protein sequence ID" value="MBP0615797.1"/>
    <property type="molecule type" value="Genomic_DNA"/>
</dbReference>
<feature type="transmembrane region" description="Helical" evidence="2">
    <location>
        <begin position="77"/>
        <end position="95"/>
    </location>
</feature>
<keyword evidence="1" id="KW-1003">Cell membrane</keyword>
<comment type="subcellular location">
    <subcellularLocation>
        <location evidence="1">Cell inner membrane</location>
        <topology evidence="1">Multi-pass membrane protein</topology>
    </subcellularLocation>
</comment>
<organism evidence="4 5">
    <name type="scientific">Jiella mangrovi</name>
    <dbReference type="NCBI Taxonomy" id="2821407"/>
    <lineage>
        <taxon>Bacteria</taxon>
        <taxon>Pseudomonadati</taxon>
        <taxon>Pseudomonadota</taxon>
        <taxon>Alphaproteobacteria</taxon>
        <taxon>Hyphomicrobiales</taxon>
        <taxon>Aurantimonadaceae</taxon>
        <taxon>Jiella</taxon>
    </lineage>
</organism>
<evidence type="ECO:0000256" key="1">
    <source>
        <dbReference type="RuleBase" id="RU369079"/>
    </source>
</evidence>
<dbReference type="Proteomes" id="UP000678276">
    <property type="component" value="Unassembled WGS sequence"/>
</dbReference>
<evidence type="ECO:0000313" key="5">
    <source>
        <dbReference type="Proteomes" id="UP000678276"/>
    </source>
</evidence>
<dbReference type="PANTHER" id="PTHR43849">
    <property type="entry name" value="BLL3936 PROTEIN"/>
    <property type="match status" value="1"/>
</dbReference>
<keyword evidence="2" id="KW-0812">Transmembrane</keyword>
<feature type="transmembrane region" description="Helical" evidence="2">
    <location>
        <begin position="107"/>
        <end position="127"/>
    </location>
</feature>